<reference evidence="2" key="1">
    <citation type="journal article" date="2019" name="Int. J. Syst. Evol. Microbiol.">
        <title>The Global Catalogue of Microorganisms (GCM) 10K type strain sequencing project: providing services to taxonomists for standard genome sequencing and annotation.</title>
        <authorList>
            <consortium name="The Broad Institute Genomics Platform"/>
            <consortium name="The Broad Institute Genome Sequencing Center for Infectious Disease"/>
            <person name="Wu L."/>
            <person name="Ma J."/>
        </authorList>
    </citation>
    <scope>NUCLEOTIDE SEQUENCE [LARGE SCALE GENOMIC DNA]</scope>
    <source>
        <strain evidence="2">JCM 9458</strain>
    </source>
</reference>
<proteinExistence type="predicted"/>
<protein>
    <recommendedName>
        <fullName evidence="3">Excreted virulence factor EspC (Type VII ESX diderm)</fullName>
    </recommendedName>
</protein>
<evidence type="ECO:0000313" key="2">
    <source>
        <dbReference type="Proteomes" id="UP001501676"/>
    </source>
</evidence>
<comment type="caution">
    <text evidence="1">The sequence shown here is derived from an EMBL/GenBank/DDBJ whole genome shotgun (WGS) entry which is preliminary data.</text>
</comment>
<dbReference type="InterPro" id="IPR036689">
    <property type="entry name" value="ESAT-6-like_sf"/>
</dbReference>
<sequence length="100" mass="10771">MGTRVNPVALLTAAGVAGRFADVVRQEATSLETDTDAAVRALPGFRTREVLDRLQFGWVDALGRHRDYLDRLGDALSGAAQGYLQSDAETAASFTALDRF</sequence>
<accession>A0ABP6SU48</accession>
<dbReference type="Gene3D" id="1.10.287.1060">
    <property type="entry name" value="ESAT-6-like"/>
    <property type="match status" value="1"/>
</dbReference>
<dbReference type="Proteomes" id="UP001501676">
    <property type="component" value="Unassembled WGS sequence"/>
</dbReference>
<dbReference type="RefSeq" id="WP_345727287.1">
    <property type="nucleotide sequence ID" value="NZ_BAAAYN010000009.1"/>
</dbReference>
<evidence type="ECO:0008006" key="3">
    <source>
        <dbReference type="Google" id="ProtNLM"/>
    </source>
</evidence>
<evidence type="ECO:0000313" key="1">
    <source>
        <dbReference type="EMBL" id="GAA3384683.1"/>
    </source>
</evidence>
<organism evidence="1 2">
    <name type="scientific">Cryptosporangium minutisporangium</name>
    <dbReference type="NCBI Taxonomy" id="113569"/>
    <lineage>
        <taxon>Bacteria</taxon>
        <taxon>Bacillati</taxon>
        <taxon>Actinomycetota</taxon>
        <taxon>Actinomycetes</taxon>
        <taxon>Cryptosporangiales</taxon>
        <taxon>Cryptosporangiaceae</taxon>
        <taxon>Cryptosporangium</taxon>
    </lineage>
</organism>
<keyword evidence="2" id="KW-1185">Reference proteome</keyword>
<gene>
    <name evidence="1" type="ORF">GCM10020369_15300</name>
</gene>
<name>A0ABP6SU48_9ACTN</name>
<dbReference type="SUPFAM" id="SSF140453">
    <property type="entry name" value="EsxAB dimer-like"/>
    <property type="match status" value="1"/>
</dbReference>
<dbReference type="EMBL" id="BAAAYN010000009">
    <property type="protein sequence ID" value="GAA3384683.1"/>
    <property type="molecule type" value="Genomic_DNA"/>
</dbReference>